<dbReference type="SUPFAM" id="SSF101821">
    <property type="entry name" value="Aminopeptidase/glucanase lid domain"/>
    <property type="match status" value="1"/>
</dbReference>
<evidence type="ECO:0000256" key="6">
    <source>
        <dbReference type="SAM" id="MobiDB-lite"/>
    </source>
</evidence>
<protein>
    <submittedName>
        <fullName evidence="7">Osmoprotectant NAGGN system M42 family peptidase</fullName>
    </submittedName>
</protein>
<feature type="region of interest" description="Disordered" evidence="6">
    <location>
        <begin position="361"/>
        <end position="396"/>
    </location>
</feature>
<dbReference type="Gene3D" id="3.40.630.10">
    <property type="entry name" value="Zn peptidases"/>
    <property type="match status" value="1"/>
</dbReference>
<accession>A0ABT3QZF5</accession>
<dbReference type="CDD" id="cd05657">
    <property type="entry name" value="M42_glucanase_like"/>
    <property type="match status" value="1"/>
</dbReference>
<comment type="similarity">
    <text evidence="1">Belongs to the peptidase M42 family.</text>
</comment>
<proteinExistence type="inferred from homology"/>
<dbReference type="Gene3D" id="2.40.30.40">
    <property type="entry name" value="Peptidase M42, domain 2"/>
    <property type="match status" value="1"/>
</dbReference>
<evidence type="ECO:0000313" key="7">
    <source>
        <dbReference type="EMBL" id="MCX2722279.1"/>
    </source>
</evidence>
<keyword evidence="2" id="KW-0031">Aminopeptidase</keyword>
<dbReference type="InterPro" id="IPR051464">
    <property type="entry name" value="Peptidase_M42_aminopept"/>
</dbReference>
<dbReference type="Pfam" id="PF05343">
    <property type="entry name" value="Peptidase_M42"/>
    <property type="match status" value="1"/>
</dbReference>
<keyword evidence="5" id="KW-0378">Hydrolase</keyword>
<dbReference type="InterPro" id="IPR017537">
    <property type="entry name" value="Peptidase_M42_hydrolase"/>
</dbReference>
<dbReference type="EMBL" id="JAPEVI010000003">
    <property type="protein sequence ID" value="MCX2722279.1"/>
    <property type="molecule type" value="Genomic_DNA"/>
</dbReference>
<feature type="compositionally biased region" description="Acidic residues" evidence="6">
    <location>
        <begin position="379"/>
        <end position="396"/>
    </location>
</feature>
<evidence type="ECO:0000256" key="4">
    <source>
        <dbReference type="ARBA" id="ARBA00022723"/>
    </source>
</evidence>
<dbReference type="SUPFAM" id="SSF53187">
    <property type="entry name" value="Zn-dependent exopeptidases"/>
    <property type="match status" value="1"/>
</dbReference>
<feature type="compositionally biased region" description="Basic and acidic residues" evidence="6">
    <location>
        <begin position="367"/>
        <end position="378"/>
    </location>
</feature>
<reference evidence="7 8" key="1">
    <citation type="journal article" date="2016" name="Int. J. Syst. Evol. Microbiol.">
        <title>Labrenzia salina sp. nov., isolated from the rhizosphere of the halophyte Arthrocnemum macrostachyum.</title>
        <authorList>
            <person name="Camacho M."/>
            <person name="Redondo-Gomez S."/>
            <person name="Rodriguez-Llorente I."/>
            <person name="Rohde M."/>
            <person name="Sproer C."/>
            <person name="Schumann P."/>
            <person name="Klenk H.P."/>
            <person name="Montero-Calasanz M.D.C."/>
        </authorList>
    </citation>
    <scope>NUCLEOTIDE SEQUENCE [LARGE SCALE GENOMIC DNA]</scope>
    <source>
        <strain evidence="7 8">DSM 29163</strain>
    </source>
</reference>
<dbReference type="PANTHER" id="PTHR32481">
    <property type="entry name" value="AMINOPEPTIDASE"/>
    <property type="match status" value="1"/>
</dbReference>
<dbReference type="Proteomes" id="UP001300261">
    <property type="component" value="Unassembled WGS sequence"/>
</dbReference>
<keyword evidence="8" id="KW-1185">Reference proteome</keyword>
<keyword evidence="4" id="KW-0479">Metal-binding</keyword>
<sequence length="396" mass="43622">MTLLNIDIQYLSETLEGLLKIPSPTGYTDEIVRHVSKKLEALGVFYEVTRRGAVRARISGRSRRPARAFVSHLDTLGAQVKALKENGRLELVPIGHWSARFAEGARTTVFSENGAYTGTILPLKASGHTYNEGIDNLPIGWNYVELRVDAYSKSTDDLHRLGIDVGDFVAIDPAPEFLENGFIVSRHLDNKAGVAVMLAALKAMTESDIEPNVDIFWLFTIAEETGHGAQSILTPDIASMVAIDNGTTAPGQNSDEFGVTIAMADQTGPFDFHLTRKMVQLCRENDIKFQKDVFRYYRSDAASAIEAGADVRTALITFGVDASHGYERIHMHALRSLAELATGYALSPVEIQRDAREFAGLTGFTHQPREDADQHLNPETEEPEPEPEPEAEPVDE</sequence>
<evidence type="ECO:0000256" key="3">
    <source>
        <dbReference type="ARBA" id="ARBA00022670"/>
    </source>
</evidence>
<dbReference type="InterPro" id="IPR023367">
    <property type="entry name" value="Peptidase_M42_dom2"/>
</dbReference>
<comment type="caution">
    <text evidence="7">The sequence shown here is derived from an EMBL/GenBank/DDBJ whole genome shotgun (WGS) entry which is preliminary data.</text>
</comment>
<dbReference type="RefSeq" id="WP_265961972.1">
    <property type="nucleotide sequence ID" value="NZ_JAPEVI010000003.1"/>
</dbReference>
<keyword evidence="3" id="KW-0645">Protease</keyword>
<evidence type="ECO:0000256" key="2">
    <source>
        <dbReference type="ARBA" id="ARBA00022438"/>
    </source>
</evidence>
<dbReference type="InterPro" id="IPR008007">
    <property type="entry name" value="Peptidase_M42"/>
</dbReference>
<dbReference type="NCBIfam" id="TIGR03106">
    <property type="entry name" value="trio_M42_hydro"/>
    <property type="match status" value="1"/>
</dbReference>
<evidence type="ECO:0000256" key="1">
    <source>
        <dbReference type="ARBA" id="ARBA00006272"/>
    </source>
</evidence>
<dbReference type="PANTHER" id="PTHR32481:SF7">
    <property type="entry name" value="AMINOPEPTIDASE YHFE-RELATED"/>
    <property type="match status" value="1"/>
</dbReference>
<organism evidence="7 8">
    <name type="scientific">Roseibium salinum</name>
    <dbReference type="NCBI Taxonomy" id="1604349"/>
    <lineage>
        <taxon>Bacteria</taxon>
        <taxon>Pseudomonadati</taxon>
        <taxon>Pseudomonadota</taxon>
        <taxon>Alphaproteobacteria</taxon>
        <taxon>Hyphomicrobiales</taxon>
        <taxon>Stappiaceae</taxon>
        <taxon>Roseibium</taxon>
    </lineage>
</organism>
<gene>
    <name evidence="7" type="ORF">ON753_07640</name>
</gene>
<evidence type="ECO:0000313" key="8">
    <source>
        <dbReference type="Proteomes" id="UP001300261"/>
    </source>
</evidence>
<name>A0ABT3QZF5_9HYPH</name>
<evidence type="ECO:0000256" key="5">
    <source>
        <dbReference type="ARBA" id="ARBA00022801"/>
    </source>
</evidence>